<keyword evidence="1" id="KW-0472">Membrane</keyword>
<sequence>MLKNQGSYWRKLPMSSIQSLFDDCAVDYDKTFSRTFLGGYYRSRTHRVFDKYYSGDSRILELNSGTGEDAIYLAESGSQVLATDLSASMLNVINDKVARKELEGKVSTRILDLQDLDQMAGSKFDGVVSNFGGLNCINNWRKFARDAYNLMNDGGILFVCIMGPIVPWEWLWYLLQRDLAEAFRRVKGKSSWRGEDIYYPKASEFKKIVEAESFQLVYQEALGTFMPPPYTNKHVEKWPVFYRSMSKLETFVCQSNIACHLSDHYVLVFKKC</sequence>
<feature type="domain" description="Methyltransferase" evidence="2">
    <location>
        <begin position="59"/>
        <end position="155"/>
    </location>
</feature>
<name>A0A545UJ62_9GAMM</name>
<accession>A0A545UJ62</accession>
<dbReference type="SUPFAM" id="SSF53335">
    <property type="entry name" value="S-adenosyl-L-methionine-dependent methyltransferases"/>
    <property type="match status" value="1"/>
</dbReference>
<dbReference type="Pfam" id="PF13649">
    <property type="entry name" value="Methyltransf_25"/>
    <property type="match status" value="1"/>
</dbReference>
<feature type="transmembrane region" description="Helical" evidence="1">
    <location>
        <begin position="155"/>
        <end position="175"/>
    </location>
</feature>
<evidence type="ECO:0000313" key="3">
    <source>
        <dbReference type="EMBL" id="TQV89506.1"/>
    </source>
</evidence>
<dbReference type="InterPro" id="IPR029063">
    <property type="entry name" value="SAM-dependent_MTases_sf"/>
</dbReference>
<evidence type="ECO:0000256" key="1">
    <source>
        <dbReference type="SAM" id="Phobius"/>
    </source>
</evidence>
<reference evidence="3 4" key="1">
    <citation type="submission" date="2019-07" db="EMBL/GenBank/DDBJ databases">
        <title>Draft genome for Aliikangiella sp. M105.</title>
        <authorList>
            <person name="Wang G."/>
        </authorList>
    </citation>
    <scope>NUCLEOTIDE SEQUENCE [LARGE SCALE GENOMIC DNA]</scope>
    <source>
        <strain evidence="3 4">M105</strain>
    </source>
</reference>
<keyword evidence="4" id="KW-1185">Reference proteome</keyword>
<dbReference type="EMBL" id="VIKS01000001">
    <property type="protein sequence ID" value="TQV89506.1"/>
    <property type="molecule type" value="Genomic_DNA"/>
</dbReference>
<organism evidence="3 4">
    <name type="scientific">Aliikangiella coralliicola</name>
    <dbReference type="NCBI Taxonomy" id="2592383"/>
    <lineage>
        <taxon>Bacteria</taxon>
        <taxon>Pseudomonadati</taxon>
        <taxon>Pseudomonadota</taxon>
        <taxon>Gammaproteobacteria</taxon>
        <taxon>Oceanospirillales</taxon>
        <taxon>Pleioneaceae</taxon>
        <taxon>Aliikangiella</taxon>
    </lineage>
</organism>
<dbReference type="OrthoDB" id="5642573at2"/>
<dbReference type="CDD" id="cd02440">
    <property type="entry name" value="AdoMet_MTases"/>
    <property type="match status" value="1"/>
</dbReference>
<protein>
    <submittedName>
        <fullName evidence="3">Class I SAM-dependent methyltransferase</fullName>
    </submittedName>
</protein>
<dbReference type="Gene3D" id="3.40.50.150">
    <property type="entry name" value="Vaccinia Virus protein VP39"/>
    <property type="match status" value="1"/>
</dbReference>
<dbReference type="GO" id="GO:0008168">
    <property type="term" value="F:methyltransferase activity"/>
    <property type="evidence" value="ECO:0007669"/>
    <property type="project" value="UniProtKB-KW"/>
</dbReference>
<dbReference type="GO" id="GO:0032259">
    <property type="term" value="P:methylation"/>
    <property type="evidence" value="ECO:0007669"/>
    <property type="project" value="UniProtKB-KW"/>
</dbReference>
<evidence type="ECO:0000313" key="4">
    <source>
        <dbReference type="Proteomes" id="UP000315439"/>
    </source>
</evidence>
<keyword evidence="1" id="KW-1133">Transmembrane helix</keyword>
<keyword evidence="3" id="KW-0808">Transferase</keyword>
<gene>
    <name evidence="3" type="ORF">FLL46_01080</name>
</gene>
<dbReference type="Proteomes" id="UP000315439">
    <property type="component" value="Unassembled WGS sequence"/>
</dbReference>
<keyword evidence="1" id="KW-0812">Transmembrane</keyword>
<proteinExistence type="predicted"/>
<keyword evidence="3" id="KW-0489">Methyltransferase</keyword>
<comment type="caution">
    <text evidence="3">The sequence shown here is derived from an EMBL/GenBank/DDBJ whole genome shotgun (WGS) entry which is preliminary data.</text>
</comment>
<dbReference type="AlphaFoldDB" id="A0A545UJ62"/>
<evidence type="ECO:0000259" key="2">
    <source>
        <dbReference type="Pfam" id="PF13649"/>
    </source>
</evidence>
<dbReference type="InterPro" id="IPR041698">
    <property type="entry name" value="Methyltransf_25"/>
</dbReference>
<dbReference type="PANTHER" id="PTHR43591">
    <property type="entry name" value="METHYLTRANSFERASE"/>
    <property type="match status" value="1"/>
</dbReference>